<feature type="signal peptide" evidence="1">
    <location>
        <begin position="1"/>
        <end position="21"/>
    </location>
</feature>
<feature type="chain" id="PRO_5015990725" description="GLPGLI family protein" evidence="1">
    <location>
        <begin position="22"/>
        <end position="238"/>
    </location>
</feature>
<dbReference type="EMBL" id="UAUF01000010">
    <property type="protein sequence ID" value="SPZ05233.1"/>
    <property type="molecule type" value="Genomic_DNA"/>
</dbReference>
<sequence>MKPFVLLALSAFTLGSAQTQAQQVEQAPYVHVMLLQTNATQEETDAALALQSLAGSEGSYIIPADHGIADNLLRNLSSSRPRILSEADIKPSTRIASTALETVLDAESYLIRTKARGIVEDRFTMWLGIQRSSAGSGPAKVLERVGVPLELAYGEAAVTRITPKLLVAVIPGSFDIQAPLTGTQPSLSGEANGVSVEQTSLSRSDQVEDIKETYIKWDAPEGAVLPDAEGLRRILQEP</sequence>
<organism evidence="2 3">
    <name type="scientific">Pseudomonas luteola</name>
    <dbReference type="NCBI Taxonomy" id="47886"/>
    <lineage>
        <taxon>Bacteria</taxon>
        <taxon>Pseudomonadati</taxon>
        <taxon>Pseudomonadota</taxon>
        <taxon>Gammaproteobacteria</taxon>
        <taxon>Pseudomonadales</taxon>
        <taxon>Pseudomonadaceae</taxon>
        <taxon>Pseudomonas</taxon>
    </lineage>
</organism>
<proteinExistence type="predicted"/>
<evidence type="ECO:0000256" key="1">
    <source>
        <dbReference type="SAM" id="SignalP"/>
    </source>
</evidence>
<dbReference type="AlphaFoldDB" id="A0A2X2CDM4"/>
<protein>
    <recommendedName>
        <fullName evidence="4">GLPGLI family protein</fullName>
    </recommendedName>
</protein>
<evidence type="ECO:0000313" key="3">
    <source>
        <dbReference type="Proteomes" id="UP000250443"/>
    </source>
</evidence>
<name>A0A2X2CDM4_PSELU</name>
<reference evidence="2 3" key="1">
    <citation type="submission" date="2018-06" db="EMBL/GenBank/DDBJ databases">
        <authorList>
            <consortium name="Pathogen Informatics"/>
            <person name="Doyle S."/>
        </authorList>
    </citation>
    <scope>NUCLEOTIDE SEQUENCE [LARGE SCALE GENOMIC DNA]</scope>
    <source>
        <strain evidence="2 3">NCTC11842</strain>
    </source>
</reference>
<dbReference type="RefSeq" id="WP_112297697.1">
    <property type="nucleotide sequence ID" value="NZ_DALZQD010000033.1"/>
</dbReference>
<dbReference type="Proteomes" id="UP000250443">
    <property type="component" value="Unassembled WGS sequence"/>
</dbReference>
<evidence type="ECO:0008006" key="4">
    <source>
        <dbReference type="Google" id="ProtNLM"/>
    </source>
</evidence>
<accession>A0A2X2CDM4</accession>
<keyword evidence="1" id="KW-0732">Signal</keyword>
<evidence type="ECO:0000313" key="2">
    <source>
        <dbReference type="EMBL" id="SPZ05233.1"/>
    </source>
</evidence>
<gene>
    <name evidence="2" type="ORF">NCTC11842_01661</name>
</gene>